<gene>
    <name evidence="3" type="ORF">M8523_22575</name>
</gene>
<feature type="domain" description="Glycosyl transferase family 1" evidence="1">
    <location>
        <begin position="244"/>
        <end position="386"/>
    </location>
</feature>
<sequence>MWQDPGVPLTTVIALDHGFISGGQSRVAIDSALGLKRHGQHPIVFAASGPVDPVLQEHGIEVVCLDQPDLIHNPSKLAAARQGIWNTSAAEALGDLLSTLPRGRTVVHVHGWAKALSPSIAGPIATSGLPAVYTMHEFFMLCPNGGFYNYRTQHPCHLTPLSGACWATDCDSRSYTRKLWRNMRQTVLKYGAKLPEVFDDYILISEFQKSIIGDTLPAKARLHLVSNPISAVDLGPKPDAARGDFIFVGRLSPEKGPLLFAEAARRQGIRPVFVGDGPMRAELIARYPEAEIRGWQGQAAVAEAMRSARALVFPSLWYEGQPLTVLEAKALGTPVIVSDGCAGRDSIEDGVNGVWFRCADADDLGTAMARLAHDGTAVRMSAAAYQSFWSDPPTIDRHVRDIMRIYRAATGTRDAVGSLADTRAA</sequence>
<evidence type="ECO:0000259" key="1">
    <source>
        <dbReference type="Pfam" id="PF00534"/>
    </source>
</evidence>
<dbReference type="PANTHER" id="PTHR45947">
    <property type="entry name" value="SULFOQUINOVOSYL TRANSFERASE SQD2"/>
    <property type="match status" value="1"/>
</dbReference>
<dbReference type="GO" id="GO:0016757">
    <property type="term" value="F:glycosyltransferase activity"/>
    <property type="evidence" value="ECO:0007669"/>
    <property type="project" value="InterPro"/>
</dbReference>
<dbReference type="SUPFAM" id="SSF53756">
    <property type="entry name" value="UDP-Glycosyltransferase/glycogen phosphorylase"/>
    <property type="match status" value="1"/>
</dbReference>
<feature type="domain" description="Glycosyltransferase subfamily 4-like N-terminal" evidence="2">
    <location>
        <begin position="22"/>
        <end position="229"/>
    </location>
</feature>
<dbReference type="Proteomes" id="UP001165667">
    <property type="component" value="Unassembled WGS sequence"/>
</dbReference>
<dbReference type="PANTHER" id="PTHR45947:SF15">
    <property type="entry name" value="TEICHURONIC ACID BIOSYNTHESIS GLYCOSYLTRANSFERASE TUAC-RELATED"/>
    <property type="match status" value="1"/>
</dbReference>
<dbReference type="RefSeq" id="WP_282587176.1">
    <property type="nucleotide sequence ID" value="NZ_JAMOIM010000018.1"/>
</dbReference>
<dbReference type="Pfam" id="PF00534">
    <property type="entry name" value="Glycos_transf_1"/>
    <property type="match status" value="1"/>
</dbReference>
<accession>A0AA42CKQ4</accession>
<reference evidence="3" key="1">
    <citation type="submission" date="2022-05" db="EMBL/GenBank/DDBJ databases">
        <authorList>
            <person name="Pankratov T."/>
        </authorList>
    </citation>
    <scope>NUCLEOTIDE SEQUENCE</scope>
    <source>
        <strain evidence="3">BP6-180914</strain>
    </source>
</reference>
<keyword evidence="4" id="KW-1185">Reference proteome</keyword>
<evidence type="ECO:0000313" key="3">
    <source>
        <dbReference type="EMBL" id="MCW6510803.1"/>
    </source>
</evidence>
<evidence type="ECO:0000259" key="2">
    <source>
        <dbReference type="Pfam" id="PF13439"/>
    </source>
</evidence>
<dbReference type="InterPro" id="IPR028098">
    <property type="entry name" value="Glyco_trans_4-like_N"/>
</dbReference>
<dbReference type="InterPro" id="IPR050194">
    <property type="entry name" value="Glycosyltransferase_grp1"/>
</dbReference>
<organism evidence="3 4">
    <name type="scientific">Lichenifustis flavocetrariae</name>
    <dbReference type="NCBI Taxonomy" id="2949735"/>
    <lineage>
        <taxon>Bacteria</taxon>
        <taxon>Pseudomonadati</taxon>
        <taxon>Pseudomonadota</taxon>
        <taxon>Alphaproteobacteria</taxon>
        <taxon>Hyphomicrobiales</taxon>
        <taxon>Lichenihabitantaceae</taxon>
        <taxon>Lichenifustis</taxon>
    </lineage>
</organism>
<protein>
    <submittedName>
        <fullName evidence="3">Glycosyltransferase family 4 protein</fullName>
    </submittedName>
</protein>
<dbReference type="EMBL" id="JAMOIM010000018">
    <property type="protein sequence ID" value="MCW6510803.1"/>
    <property type="molecule type" value="Genomic_DNA"/>
</dbReference>
<dbReference type="AlphaFoldDB" id="A0AA42CKQ4"/>
<comment type="caution">
    <text evidence="3">The sequence shown here is derived from an EMBL/GenBank/DDBJ whole genome shotgun (WGS) entry which is preliminary data.</text>
</comment>
<proteinExistence type="predicted"/>
<name>A0AA42CKQ4_9HYPH</name>
<dbReference type="CDD" id="cd03801">
    <property type="entry name" value="GT4_PimA-like"/>
    <property type="match status" value="1"/>
</dbReference>
<dbReference type="InterPro" id="IPR001296">
    <property type="entry name" value="Glyco_trans_1"/>
</dbReference>
<dbReference type="Gene3D" id="3.40.50.2000">
    <property type="entry name" value="Glycogen Phosphorylase B"/>
    <property type="match status" value="2"/>
</dbReference>
<dbReference type="Pfam" id="PF13439">
    <property type="entry name" value="Glyco_transf_4"/>
    <property type="match status" value="1"/>
</dbReference>
<evidence type="ECO:0000313" key="4">
    <source>
        <dbReference type="Proteomes" id="UP001165667"/>
    </source>
</evidence>